<organism evidence="2 3">
    <name type="scientific">Knipowitschia caucasica</name>
    <name type="common">Caucasian dwarf goby</name>
    <name type="synonym">Pomatoschistus caucasicus</name>
    <dbReference type="NCBI Taxonomy" id="637954"/>
    <lineage>
        <taxon>Eukaryota</taxon>
        <taxon>Metazoa</taxon>
        <taxon>Chordata</taxon>
        <taxon>Craniata</taxon>
        <taxon>Vertebrata</taxon>
        <taxon>Euteleostomi</taxon>
        <taxon>Actinopterygii</taxon>
        <taxon>Neopterygii</taxon>
        <taxon>Teleostei</taxon>
        <taxon>Neoteleostei</taxon>
        <taxon>Acanthomorphata</taxon>
        <taxon>Gobiaria</taxon>
        <taxon>Gobiiformes</taxon>
        <taxon>Gobioidei</taxon>
        <taxon>Gobiidae</taxon>
        <taxon>Gobiinae</taxon>
        <taxon>Knipowitschia</taxon>
    </lineage>
</organism>
<accession>A0AAV2J768</accession>
<evidence type="ECO:0000313" key="2">
    <source>
        <dbReference type="EMBL" id="CAL1571897.1"/>
    </source>
</evidence>
<feature type="region of interest" description="Disordered" evidence="1">
    <location>
        <begin position="69"/>
        <end position="88"/>
    </location>
</feature>
<evidence type="ECO:0000256" key="1">
    <source>
        <dbReference type="SAM" id="MobiDB-lite"/>
    </source>
</evidence>
<reference evidence="2 3" key="1">
    <citation type="submission" date="2024-04" db="EMBL/GenBank/DDBJ databases">
        <authorList>
            <person name="Waldvogel A.-M."/>
            <person name="Schoenle A."/>
        </authorList>
    </citation>
    <scope>NUCLEOTIDE SEQUENCE [LARGE SCALE GENOMIC DNA]</scope>
</reference>
<dbReference type="Proteomes" id="UP001497482">
    <property type="component" value="Chromosome 10"/>
</dbReference>
<dbReference type="EMBL" id="OZ035832">
    <property type="protein sequence ID" value="CAL1571897.1"/>
    <property type="molecule type" value="Genomic_DNA"/>
</dbReference>
<name>A0AAV2J768_KNICA</name>
<evidence type="ECO:0000313" key="3">
    <source>
        <dbReference type="Proteomes" id="UP001497482"/>
    </source>
</evidence>
<proteinExistence type="predicted"/>
<gene>
    <name evidence="2" type="ORF">KC01_LOCUS3962</name>
</gene>
<keyword evidence="3" id="KW-1185">Reference proteome</keyword>
<sequence length="126" mass="12919">MTGDTEGWVGVLAGLIAVYTGGAGGSGHRKAGGITCPHCTRSHTSQELQYVQERCGEFSHRALEVGMPGQDARPWRNVSSGGGTSAKSRGLKVLRSSGLRRISPSVCCLSPVTAATGLLGVPAAVI</sequence>
<dbReference type="AlphaFoldDB" id="A0AAV2J768"/>
<protein>
    <submittedName>
        <fullName evidence="2">Uncharacterized protein</fullName>
    </submittedName>
</protein>